<proteinExistence type="predicted"/>
<evidence type="ECO:0000256" key="1">
    <source>
        <dbReference type="SAM" id="MobiDB-lite"/>
    </source>
</evidence>
<dbReference type="AlphaFoldDB" id="D7L7S4"/>
<sequence>MAIKQGDESTLISWVPDESTILAKMKLYLQNPSTRTILFKTINCWNNQVSLPPPPNDPVASRIASDGCKESIDNTRRRNEPLSDLS</sequence>
<dbReference type="HOGENOM" id="CLU_2500975_0_0_1"/>
<dbReference type="STRING" id="81972.D7L7S4"/>
<name>D7L7S4_ARALL</name>
<reference evidence="3" key="1">
    <citation type="journal article" date="2011" name="Nat. Genet.">
        <title>The Arabidopsis lyrata genome sequence and the basis of rapid genome size change.</title>
        <authorList>
            <person name="Hu T.T."/>
            <person name="Pattyn P."/>
            <person name="Bakker E.G."/>
            <person name="Cao J."/>
            <person name="Cheng J.-F."/>
            <person name="Clark R.M."/>
            <person name="Fahlgren N."/>
            <person name="Fawcett J.A."/>
            <person name="Grimwood J."/>
            <person name="Gundlach H."/>
            <person name="Haberer G."/>
            <person name="Hollister J.D."/>
            <person name="Ossowski S."/>
            <person name="Ottilar R.P."/>
            <person name="Salamov A.A."/>
            <person name="Schneeberger K."/>
            <person name="Spannagl M."/>
            <person name="Wang X."/>
            <person name="Yang L."/>
            <person name="Nasrallah M.E."/>
            <person name="Bergelson J."/>
            <person name="Carrington J.C."/>
            <person name="Gaut B.S."/>
            <person name="Schmutz J."/>
            <person name="Mayer K.F.X."/>
            <person name="Van de Peer Y."/>
            <person name="Grigoriev I.V."/>
            <person name="Nordborg M."/>
            <person name="Weigel D."/>
            <person name="Guo Y.-L."/>
        </authorList>
    </citation>
    <scope>NUCLEOTIDE SEQUENCE [LARGE SCALE GENOMIC DNA]</scope>
    <source>
        <strain evidence="3">cv. MN47</strain>
    </source>
</reference>
<dbReference type="Proteomes" id="UP000008694">
    <property type="component" value="Unassembled WGS sequence"/>
</dbReference>
<keyword evidence="3" id="KW-1185">Reference proteome</keyword>
<evidence type="ECO:0000313" key="3">
    <source>
        <dbReference type="Proteomes" id="UP000008694"/>
    </source>
</evidence>
<evidence type="ECO:0000313" key="2">
    <source>
        <dbReference type="EMBL" id="EFH60977.1"/>
    </source>
</evidence>
<feature type="compositionally biased region" description="Basic and acidic residues" evidence="1">
    <location>
        <begin position="67"/>
        <end position="86"/>
    </location>
</feature>
<protein>
    <submittedName>
        <fullName evidence="2">Predicted protein</fullName>
    </submittedName>
</protein>
<accession>D7L7S4</accession>
<feature type="region of interest" description="Disordered" evidence="1">
    <location>
        <begin position="51"/>
        <end position="86"/>
    </location>
</feature>
<gene>
    <name evidence="2" type="ORF">ARALYDRAFT_897067</name>
</gene>
<dbReference type="Gramene" id="scaffold_301037.1">
    <property type="protein sequence ID" value="scaffold_301037.1"/>
    <property type="gene ID" value="scaffold_301037.1"/>
</dbReference>
<dbReference type="EMBL" id="GL348715">
    <property type="protein sequence ID" value="EFH60977.1"/>
    <property type="molecule type" value="Genomic_DNA"/>
</dbReference>
<organism evidence="3">
    <name type="scientific">Arabidopsis lyrata subsp. lyrata</name>
    <name type="common">Lyre-leaved rock-cress</name>
    <dbReference type="NCBI Taxonomy" id="81972"/>
    <lineage>
        <taxon>Eukaryota</taxon>
        <taxon>Viridiplantae</taxon>
        <taxon>Streptophyta</taxon>
        <taxon>Embryophyta</taxon>
        <taxon>Tracheophyta</taxon>
        <taxon>Spermatophyta</taxon>
        <taxon>Magnoliopsida</taxon>
        <taxon>eudicotyledons</taxon>
        <taxon>Gunneridae</taxon>
        <taxon>Pentapetalae</taxon>
        <taxon>rosids</taxon>
        <taxon>malvids</taxon>
        <taxon>Brassicales</taxon>
        <taxon>Brassicaceae</taxon>
        <taxon>Camelineae</taxon>
        <taxon>Arabidopsis</taxon>
    </lineage>
</organism>